<evidence type="ECO:0000313" key="3">
    <source>
        <dbReference type="Proteomes" id="UP001189429"/>
    </source>
</evidence>
<feature type="region of interest" description="Disordered" evidence="1">
    <location>
        <begin position="134"/>
        <end position="154"/>
    </location>
</feature>
<dbReference type="EMBL" id="CAUYUJ010011232">
    <property type="protein sequence ID" value="CAK0831404.1"/>
    <property type="molecule type" value="Genomic_DNA"/>
</dbReference>
<feature type="compositionally biased region" description="Basic and acidic residues" evidence="1">
    <location>
        <begin position="64"/>
        <end position="74"/>
    </location>
</feature>
<evidence type="ECO:0000256" key="1">
    <source>
        <dbReference type="SAM" id="MobiDB-lite"/>
    </source>
</evidence>
<reference evidence="2" key="1">
    <citation type="submission" date="2023-10" db="EMBL/GenBank/DDBJ databases">
        <authorList>
            <person name="Chen Y."/>
            <person name="Shah S."/>
            <person name="Dougan E. K."/>
            <person name="Thang M."/>
            <person name="Chan C."/>
        </authorList>
    </citation>
    <scope>NUCLEOTIDE SEQUENCE [LARGE SCALE GENOMIC DNA]</scope>
</reference>
<dbReference type="Proteomes" id="UP001189429">
    <property type="component" value="Unassembled WGS sequence"/>
</dbReference>
<keyword evidence="3" id="KW-1185">Reference proteome</keyword>
<protein>
    <submittedName>
        <fullName evidence="2">Uncharacterized protein</fullName>
    </submittedName>
</protein>
<accession>A0ABN9SI65</accession>
<proteinExistence type="predicted"/>
<gene>
    <name evidence="2" type="ORF">PCOR1329_LOCUS29730</name>
</gene>
<feature type="non-terminal residue" evidence="2">
    <location>
        <position position="154"/>
    </location>
</feature>
<comment type="caution">
    <text evidence="2">The sequence shown here is derived from an EMBL/GenBank/DDBJ whole genome shotgun (WGS) entry which is preliminary data.</text>
</comment>
<organism evidence="2 3">
    <name type="scientific">Prorocentrum cordatum</name>
    <dbReference type="NCBI Taxonomy" id="2364126"/>
    <lineage>
        <taxon>Eukaryota</taxon>
        <taxon>Sar</taxon>
        <taxon>Alveolata</taxon>
        <taxon>Dinophyceae</taxon>
        <taxon>Prorocentrales</taxon>
        <taxon>Prorocentraceae</taxon>
        <taxon>Prorocentrum</taxon>
    </lineage>
</organism>
<feature type="region of interest" description="Disordered" evidence="1">
    <location>
        <begin position="1"/>
        <end position="114"/>
    </location>
</feature>
<feature type="compositionally biased region" description="Low complexity" evidence="1">
    <location>
        <begin position="41"/>
        <end position="51"/>
    </location>
</feature>
<feature type="non-terminal residue" evidence="2">
    <location>
        <position position="1"/>
    </location>
</feature>
<evidence type="ECO:0000313" key="2">
    <source>
        <dbReference type="EMBL" id="CAK0831404.1"/>
    </source>
</evidence>
<sequence>SDFGPRPPRCGGTTGPELWTHWAPPPPPPGHGSAQPRRGARAAAARGLPRGDVGAAAVPRQNVRRPEPPADRLRRRELRLPGAPLLERPGQSTQLLRREPATPALSLQGGRHPGLQLPGLAEFRLRLHRAGCLPRRGVPRQGDAPARLQRGRGA</sequence>
<name>A0ABN9SI65_9DINO</name>